<evidence type="ECO:0000259" key="1">
    <source>
        <dbReference type="Pfam" id="PF17792"/>
    </source>
</evidence>
<sequence>MKKENYLRLIDANLNRLREGIRVVEDIFRYVYNDKQTALKLKELRHLSRLTNYIELLETRDVKNDVLRSSIKSEQNRTDLNSILIANFKRAQESSRVLEEFCKLISIEDSENFKYIRYELYNLEMVLIKITSNSK</sequence>
<reference evidence="2 3" key="1">
    <citation type="submission" date="2017-02" db="EMBL/GenBank/DDBJ databases">
        <title>Arcobacter caeni sp. nov, a new Arcobacter species isolated from reclaimed water.</title>
        <authorList>
            <person name="Figueras M.J."/>
            <person name="Perez-Cataluna A."/>
            <person name="Salas-Masso N."/>
        </authorList>
    </citation>
    <scope>NUCLEOTIDE SEQUENCE [LARGE SCALE GENOMIC DNA]</scope>
    <source>
        <strain evidence="2 3">RW17-10</strain>
    </source>
</reference>
<dbReference type="Pfam" id="PF17792">
    <property type="entry name" value="ThiD2"/>
    <property type="match status" value="1"/>
</dbReference>
<organism evidence="2 3">
    <name type="scientific">Arcobacter caeni</name>
    <dbReference type="NCBI Taxonomy" id="1912877"/>
    <lineage>
        <taxon>Bacteria</taxon>
        <taxon>Pseudomonadati</taxon>
        <taxon>Campylobacterota</taxon>
        <taxon>Epsilonproteobacteria</taxon>
        <taxon>Campylobacterales</taxon>
        <taxon>Arcobacteraceae</taxon>
        <taxon>Arcobacter</taxon>
    </lineage>
</organism>
<keyword evidence="3" id="KW-1185">Reference proteome</keyword>
<gene>
    <name evidence="2" type="ORF">B0174_10590</name>
</gene>
<protein>
    <submittedName>
        <fullName evidence="2">Thiamine-phosphate pyrophosphorylase</fullName>
    </submittedName>
</protein>
<dbReference type="OrthoDB" id="9812206at2"/>
<evidence type="ECO:0000313" key="2">
    <source>
        <dbReference type="EMBL" id="PUE63528.1"/>
    </source>
</evidence>
<dbReference type="Proteomes" id="UP000251135">
    <property type="component" value="Unassembled WGS sequence"/>
</dbReference>
<dbReference type="InterPro" id="IPR041397">
    <property type="entry name" value="ThiD2"/>
</dbReference>
<dbReference type="RefSeq" id="WP_108560630.1">
    <property type="nucleotide sequence ID" value="NZ_MUXE01000019.1"/>
</dbReference>
<evidence type="ECO:0000313" key="3">
    <source>
        <dbReference type="Proteomes" id="UP000251135"/>
    </source>
</evidence>
<name>A0A363CWR3_9BACT</name>
<comment type="caution">
    <text evidence="2">The sequence shown here is derived from an EMBL/GenBank/DDBJ whole genome shotgun (WGS) entry which is preliminary data.</text>
</comment>
<feature type="domain" description="ThiD2" evidence="1">
    <location>
        <begin position="8"/>
        <end position="124"/>
    </location>
</feature>
<accession>A0A363CWR3</accession>
<dbReference type="AlphaFoldDB" id="A0A363CWR3"/>
<dbReference type="EMBL" id="MUXE01000019">
    <property type="protein sequence ID" value="PUE63528.1"/>
    <property type="molecule type" value="Genomic_DNA"/>
</dbReference>
<proteinExistence type="predicted"/>